<keyword evidence="8 9" id="KW-0472">Membrane</keyword>
<evidence type="ECO:0000256" key="1">
    <source>
        <dbReference type="ARBA" id="ARBA00004377"/>
    </source>
</evidence>
<feature type="domain" description="AprE-like beta-barrel" evidence="11">
    <location>
        <begin position="339"/>
        <end position="430"/>
    </location>
</feature>
<protein>
    <recommendedName>
        <fullName evidence="9">Membrane fusion protein (MFP) family protein</fullName>
    </recommendedName>
</protein>
<dbReference type="Proteomes" id="UP000199470">
    <property type="component" value="Unassembled WGS sequence"/>
</dbReference>
<dbReference type="AlphaFoldDB" id="A0A1I4I3G3"/>
<dbReference type="Pfam" id="PF25994">
    <property type="entry name" value="HH_AprE"/>
    <property type="match status" value="1"/>
</dbReference>
<evidence type="ECO:0000313" key="12">
    <source>
        <dbReference type="EMBL" id="SFL48978.1"/>
    </source>
</evidence>
<dbReference type="EMBL" id="FOTW01000004">
    <property type="protein sequence ID" value="SFL48978.1"/>
    <property type="molecule type" value="Genomic_DNA"/>
</dbReference>
<evidence type="ECO:0000256" key="9">
    <source>
        <dbReference type="RuleBase" id="RU365093"/>
    </source>
</evidence>
<name>A0A1I4I3G3_9BURK</name>
<evidence type="ECO:0000256" key="6">
    <source>
        <dbReference type="ARBA" id="ARBA00022692"/>
    </source>
</evidence>
<keyword evidence="3 9" id="KW-0813">Transport</keyword>
<organism evidence="12 13">
    <name type="scientific">Rugamonas rubra</name>
    <dbReference type="NCBI Taxonomy" id="758825"/>
    <lineage>
        <taxon>Bacteria</taxon>
        <taxon>Pseudomonadati</taxon>
        <taxon>Pseudomonadota</taxon>
        <taxon>Betaproteobacteria</taxon>
        <taxon>Burkholderiales</taxon>
        <taxon>Oxalobacteraceae</taxon>
        <taxon>Telluria group</taxon>
        <taxon>Rugamonas</taxon>
    </lineage>
</organism>
<dbReference type="Pfam" id="PF26002">
    <property type="entry name" value="Beta-barrel_AprE"/>
    <property type="match status" value="1"/>
</dbReference>
<evidence type="ECO:0000256" key="7">
    <source>
        <dbReference type="ARBA" id="ARBA00022989"/>
    </source>
</evidence>
<evidence type="ECO:0000256" key="3">
    <source>
        <dbReference type="ARBA" id="ARBA00022448"/>
    </source>
</evidence>
<dbReference type="PANTHER" id="PTHR30386">
    <property type="entry name" value="MEMBRANE FUSION SUBUNIT OF EMRAB-TOLC MULTIDRUG EFFLUX PUMP"/>
    <property type="match status" value="1"/>
</dbReference>
<accession>A0A1I4I3G3</accession>
<dbReference type="GO" id="GO:0008233">
    <property type="term" value="F:peptidase activity"/>
    <property type="evidence" value="ECO:0007669"/>
    <property type="project" value="UniProtKB-KW"/>
</dbReference>
<evidence type="ECO:0000256" key="8">
    <source>
        <dbReference type="ARBA" id="ARBA00023136"/>
    </source>
</evidence>
<dbReference type="GO" id="GO:0015031">
    <property type="term" value="P:protein transport"/>
    <property type="evidence" value="ECO:0007669"/>
    <property type="project" value="InterPro"/>
</dbReference>
<keyword evidence="12" id="KW-0645">Protease</keyword>
<keyword evidence="13" id="KW-1185">Reference proteome</keyword>
<dbReference type="GO" id="GO:0006508">
    <property type="term" value="P:proteolysis"/>
    <property type="evidence" value="ECO:0007669"/>
    <property type="project" value="UniProtKB-KW"/>
</dbReference>
<dbReference type="PRINTS" id="PR01490">
    <property type="entry name" value="RTXTOXIND"/>
</dbReference>
<dbReference type="InterPro" id="IPR058982">
    <property type="entry name" value="Beta-barrel_AprE"/>
</dbReference>
<keyword evidence="12" id="KW-0378">Hydrolase</keyword>
<reference evidence="12 13" key="1">
    <citation type="submission" date="2016-10" db="EMBL/GenBank/DDBJ databases">
        <authorList>
            <person name="de Groot N.N."/>
        </authorList>
    </citation>
    <scope>NUCLEOTIDE SEQUENCE [LARGE SCALE GENOMIC DNA]</scope>
    <source>
        <strain evidence="12 13">ATCC 43154</strain>
    </source>
</reference>
<keyword evidence="5 9" id="KW-0997">Cell inner membrane</keyword>
<dbReference type="STRING" id="758825.SAMN02982985_00443"/>
<dbReference type="InterPro" id="IPR010129">
    <property type="entry name" value="T1SS_HlyD"/>
</dbReference>
<evidence type="ECO:0000259" key="10">
    <source>
        <dbReference type="Pfam" id="PF25994"/>
    </source>
</evidence>
<keyword evidence="4 9" id="KW-1003">Cell membrane</keyword>
<evidence type="ECO:0000256" key="4">
    <source>
        <dbReference type="ARBA" id="ARBA00022475"/>
    </source>
</evidence>
<feature type="domain" description="AprE-like long alpha-helical hairpin" evidence="10">
    <location>
        <begin position="108"/>
        <end position="295"/>
    </location>
</feature>
<gene>
    <name evidence="12" type="ORF">SAMN02982985_00443</name>
</gene>
<evidence type="ECO:0000259" key="11">
    <source>
        <dbReference type="Pfam" id="PF26002"/>
    </source>
</evidence>
<keyword evidence="6 9" id="KW-0812">Transmembrane</keyword>
<dbReference type="InterPro" id="IPR050739">
    <property type="entry name" value="MFP"/>
</dbReference>
<keyword evidence="7 9" id="KW-1133">Transmembrane helix</keyword>
<dbReference type="GO" id="GO:0005886">
    <property type="term" value="C:plasma membrane"/>
    <property type="evidence" value="ECO:0007669"/>
    <property type="project" value="UniProtKB-SubCell"/>
</dbReference>
<comment type="subcellular location">
    <subcellularLocation>
        <location evidence="1 9">Cell inner membrane</location>
        <topology evidence="1 9">Single-pass membrane protein</topology>
    </subcellularLocation>
</comment>
<proteinExistence type="inferred from homology"/>
<evidence type="ECO:0000256" key="5">
    <source>
        <dbReference type="ARBA" id="ARBA00022519"/>
    </source>
</evidence>
<dbReference type="Gene3D" id="2.40.50.100">
    <property type="match status" value="1"/>
</dbReference>
<dbReference type="NCBIfam" id="TIGR01843">
    <property type="entry name" value="type_I_hlyD"/>
    <property type="match status" value="1"/>
</dbReference>
<dbReference type="OrthoDB" id="9775513at2"/>
<sequence length="453" mass="49370">MRNILSKDSAPTDVVSRDVTPLTVNTDASAYSRLGWLIVLLGVGGFFLWACFAPLDKGVPMSGTVTKEGSRKAVQHQIGGTIQEILVKDGDIVAKGQVLVRMNSTQASTQTETTRSQYITARTAEARLQAELAGASAPAFPPSLLPYKADPRVIAGFELQTQLFNSRRGSLNSELSAYDENIAGIKSQLAGIEESRDAKKAQLGFLKEQLDNLRDLAREGYVARTRLLDAERSYSQISGAIAEDIGNIGRYRRQIMEMGLRRQQRGQDFQKEVRTNLADVQREAESLVSRIAGQEYELGNTDVKAGVDGTIVGLAVFTPGGVVGPGAKMMEIVPSADPLVVEGQLPVNLIDRVHNGLPVDLIFSAFNTNQTPHISGVVIQVSADRAVEERTGNPYYKVRARVSPEGVKMIAQKKLDIQAGMPVEMFVKTGERTLMSYLLKPVFDRAKSSMSEE</sequence>
<dbReference type="PANTHER" id="PTHR30386:SF17">
    <property type="entry name" value="ALKALINE PROTEASE SECRETION PROTEIN APRE"/>
    <property type="match status" value="1"/>
</dbReference>
<dbReference type="RefSeq" id="WP_093382997.1">
    <property type="nucleotide sequence ID" value="NZ_FOTW01000004.1"/>
</dbReference>
<dbReference type="InterPro" id="IPR058781">
    <property type="entry name" value="HH_AprE-like"/>
</dbReference>
<comment type="similarity">
    <text evidence="2 9">Belongs to the membrane fusion protein (MFP) (TC 8.A.1) family.</text>
</comment>
<evidence type="ECO:0000256" key="2">
    <source>
        <dbReference type="ARBA" id="ARBA00009477"/>
    </source>
</evidence>
<feature type="transmembrane region" description="Helical" evidence="9">
    <location>
        <begin position="34"/>
        <end position="52"/>
    </location>
</feature>
<dbReference type="SUPFAM" id="SSF111369">
    <property type="entry name" value="HlyD-like secretion proteins"/>
    <property type="match status" value="1"/>
</dbReference>
<evidence type="ECO:0000313" key="13">
    <source>
        <dbReference type="Proteomes" id="UP000199470"/>
    </source>
</evidence>